<dbReference type="PANTHER" id="PTHR48070">
    <property type="entry name" value="ESTERASE OVCA2"/>
    <property type="match status" value="1"/>
</dbReference>
<keyword evidence="5" id="KW-1185">Reference proteome</keyword>
<dbReference type="GeneID" id="3636482"/>
<accession>A0A1D8PNX1</accession>
<name>A0A1D8PNX1_CANAL</name>
<dbReference type="Proteomes" id="UP000000559">
    <property type="component" value="Chromosome 5"/>
</dbReference>
<dbReference type="eggNOG" id="KOG2551">
    <property type="taxonomic scope" value="Eukaryota"/>
</dbReference>
<dbReference type="SUPFAM" id="SSF53474">
    <property type="entry name" value="alpha/beta-Hydrolases"/>
    <property type="match status" value="1"/>
</dbReference>
<evidence type="ECO:0000256" key="1">
    <source>
        <dbReference type="ARBA" id="ARBA00022801"/>
    </source>
</evidence>
<evidence type="ECO:0000313" key="5">
    <source>
        <dbReference type="Proteomes" id="UP000000559"/>
    </source>
</evidence>
<dbReference type="PANTHER" id="PTHR48070:SF6">
    <property type="entry name" value="ESTERASE OVCA2"/>
    <property type="match status" value="1"/>
</dbReference>
<dbReference type="ESTHER" id="canal-q5akr2">
    <property type="family name" value="FSH1"/>
</dbReference>
<dbReference type="FunCoup" id="A0A1D8PNX1">
    <property type="interactions" value="405"/>
</dbReference>
<dbReference type="STRING" id="237561.A0A1D8PNX1"/>
<dbReference type="CGD" id="CAL0000181538">
    <property type="gene designation" value="orf19.11403"/>
</dbReference>
<dbReference type="GO" id="GO:0016787">
    <property type="term" value="F:hydrolase activity"/>
    <property type="evidence" value="ECO:0000318"/>
    <property type="project" value="GO_Central"/>
</dbReference>
<dbReference type="Pfam" id="PF03959">
    <property type="entry name" value="FSH1"/>
    <property type="match status" value="1"/>
</dbReference>
<evidence type="ECO:0000313" key="3">
    <source>
        <dbReference type="CGD" id="CAL0000181538"/>
    </source>
</evidence>
<dbReference type="AlphaFoldDB" id="A0A1D8PNX1"/>
<dbReference type="InterPro" id="IPR029058">
    <property type="entry name" value="AB_hydrolase_fold"/>
</dbReference>
<dbReference type="KEGG" id="cal:CAALFM_C504350CA"/>
<dbReference type="OMA" id="EEPRGWW"/>
<feature type="domain" description="Serine hydrolase" evidence="2">
    <location>
        <begin position="9"/>
        <end position="247"/>
    </location>
</feature>
<protein>
    <submittedName>
        <fullName evidence="4">Serine hydrolase</fullName>
    </submittedName>
</protein>
<dbReference type="InParanoid" id="A0A1D8PNX1"/>
<dbReference type="Gene3D" id="3.40.50.1820">
    <property type="entry name" value="alpha/beta hydrolase"/>
    <property type="match status" value="1"/>
</dbReference>
<dbReference type="EMBL" id="CP017627">
    <property type="protein sequence ID" value="AOW29843.1"/>
    <property type="molecule type" value="Genomic_DNA"/>
</dbReference>
<keyword evidence="1 4" id="KW-0378">Hydrolase</keyword>
<evidence type="ECO:0000259" key="2">
    <source>
        <dbReference type="Pfam" id="PF03959"/>
    </source>
</evidence>
<dbReference type="OrthoDB" id="2094269at2759"/>
<dbReference type="GO" id="GO:0005737">
    <property type="term" value="C:cytoplasm"/>
    <property type="evidence" value="ECO:0000318"/>
    <property type="project" value="GO_Central"/>
</dbReference>
<reference evidence="4 5" key="2">
    <citation type="journal article" date="2007" name="Genome Biol.">
        <title>Assembly of the Candida albicans genome into sixteen supercontigs aligned on the eight chromosomes.</title>
        <authorList>
            <person name="van het Hoog M."/>
            <person name="Rast T.J."/>
            <person name="Martchenko M."/>
            <person name="Grindle S."/>
            <person name="Dignard D."/>
            <person name="Hogues H."/>
            <person name="Cuomo C."/>
            <person name="Berriman M."/>
            <person name="Scherer S."/>
            <person name="Magee B.B."/>
            <person name="Whiteway M."/>
            <person name="Chibana H."/>
            <person name="Nantel A."/>
            <person name="Magee P.T."/>
        </authorList>
    </citation>
    <scope>GENOME REANNOTATION</scope>
    <source>
        <strain evidence="5">SC5314 / ATCC MYA-2876</strain>
    </source>
</reference>
<reference evidence="4 5" key="1">
    <citation type="journal article" date="2004" name="Proc. Natl. Acad. Sci. U.S.A.">
        <title>The diploid genome sequence of Candida albicans.</title>
        <authorList>
            <person name="Jones T."/>
            <person name="Federspiel N.A."/>
            <person name="Chibana H."/>
            <person name="Dungan J."/>
            <person name="Kalman S."/>
            <person name="Magee B.B."/>
            <person name="Newport G."/>
            <person name="Thorstenson Y.R."/>
            <person name="Agabian N."/>
            <person name="Magee P.T."/>
            <person name="Davis R.W."/>
            <person name="Scherer S."/>
        </authorList>
    </citation>
    <scope>NUCLEOTIDE SEQUENCE [LARGE SCALE GENOMIC DNA]</scope>
    <source>
        <strain evidence="5">SC5314 / ATCC MYA-2876</strain>
    </source>
</reference>
<dbReference type="InterPro" id="IPR005645">
    <property type="entry name" value="FSH-like_dom"/>
</dbReference>
<dbReference type="RefSeq" id="XP_721831.1">
    <property type="nucleotide sequence ID" value="XM_716738.1"/>
</dbReference>
<sequence>MPPKKNVTYKGKILFLHGYTQSASLFYAKTSALRKKLIKLGYKCVYLNGPYVLTPADLPTTDSLSKFGSATTDTDDVTYRAWWVKKDKTNDAINLDESIATIKNYIQKGEIIADNDLKVEEETEEEKKLPIVGILGFSQGAAFGGVVAHKFHELFETDPLKFVVLYSGFKLDTSKKAGNDKYDEYYPHTEEEVKSGGFKYLHVLGELDTVVAEDRGYSLYEHTKSSSDILKHPGGHFVPNSKMYVDNVANWIEAHQNGSQSKSEAPEDDIDSLLDMMDNFGKA</sequence>
<gene>
    <name evidence="4" type="ordered locus">CAALFM_C504350CA</name>
    <name evidence="3" type="ordered locus">orf19.11403</name>
</gene>
<dbReference type="VEuPathDB" id="FungiDB:C5_04350C_A"/>
<dbReference type="GO" id="GO:0005634">
    <property type="term" value="C:nucleus"/>
    <property type="evidence" value="ECO:0000318"/>
    <property type="project" value="GO_Central"/>
</dbReference>
<organism evidence="4 5">
    <name type="scientific">Candida albicans (strain SC5314 / ATCC MYA-2876)</name>
    <name type="common">Yeast</name>
    <dbReference type="NCBI Taxonomy" id="237561"/>
    <lineage>
        <taxon>Eukaryota</taxon>
        <taxon>Fungi</taxon>
        <taxon>Dikarya</taxon>
        <taxon>Ascomycota</taxon>
        <taxon>Saccharomycotina</taxon>
        <taxon>Pichiomycetes</taxon>
        <taxon>Debaryomycetaceae</taxon>
        <taxon>Candida/Lodderomyces clade</taxon>
        <taxon>Candida</taxon>
    </lineage>
</organism>
<reference evidence="4 5" key="3">
    <citation type="journal article" date="2013" name="Genome Biol.">
        <title>Assembly of a phased diploid Candida albicans genome facilitates allele-specific measurements and provides a simple model for repeat and indel structure.</title>
        <authorList>
            <person name="Muzzey D."/>
            <person name="Schwartz K."/>
            <person name="Weissman J.S."/>
            <person name="Sherlock G."/>
        </authorList>
    </citation>
    <scope>NUCLEOTIDE SEQUENCE [LARGE SCALE GENOMIC DNA]</scope>
    <source>
        <strain evidence="5">SC5314 / ATCC MYA-2876</strain>
    </source>
</reference>
<dbReference type="SMR" id="A0A1D8PNX1"/>
<proteinExistence type="predicted"/>
<evidence type="ECO:0000313" key="4">
    <source>
        <dbReference type="EMBL" id="AOW29843.1"/>
    </source>
</evidence>
<dbReference type="FunFam" id="3.40.50.1820:FF:000780">
    <property type="entry name" value="Putative serine hydrolase"/>
    <property type="match status" value="1"/>
</dbReference>
<dbReference type="InterPro" id="IPR050593">
    <property type="entry name" value="LovG"/>
</dbReference>